<dbReference type="GO" id="GO:0047789">
    <property type="term" value="F:creatininase activity"/>
    <property type="evidence" value="ECO:0007669"/>
    <property type="project" value="UniProtKB-EC"/>
</dbReference>
<dbReference type="GO" id="GO:0016811">
    <property type="term" value="F:hydrolase activity, acting on carbon-nitrogen (but not peptide) bonds, in linear amides"/>
    <property type="evidence" value="ECO:0007669"/>
    <property type="project" value="TreeGrafter"/>
</dbReference>
<evidence type="ECO:0000313" key="6">
    <source>
        <dbReference type="EMBL" id="CAA9546882.1"/>
    </source>
</evidence>
<evidence type="ECO:0000256" key="2">
    <source>
        <dbReference type="ARBA" id="ARBA00022723"/>
    </source>
</evidence>
<dbReference type="InterPro" id="IPR003785">
    <property type="entry name" value="Creatininase/forma_Hydrolase"/>
</dbReference>
<keyword evidence="4" id="KW-0862">Zinc</keyword>
<sequence>MPPVQTMNWVDFDALRGETDLALIPLGAVEVYGPHLPLGADGIATSALAARVAERVPAFVAPLIPVGYSTALDDFPGTLSVRPSSLVAYTEDVAESLIGWGCRRILFLNGHAGNVPYLNELARLLESRHGVRCAQIDWWRFIQPLVEDLVESDLLPHGHASEFGTSVMRHLVPEHVKQERAIRTPPATKDPFPDFPRPGRYRALTETGVLGDGTVGTAEKGAETMRRAVDRVVAFLESEAFRAVDGGQDPG</sequence>
<dbReference type="AlphaFoldDB" id="A0A6J4UD28"/>
<dbReference type="Gene3D" id="3.40.50.10310">
    <property type="entry name" value="Creatininase"/>
    <property type="match status" value="1"/>
</dbReference>
<evidence type="ECO:0000256" key="5">
    <source>
        <dbReference type="ARBA" id="ARBA00024029"/>
    </source>
</evidence>
<evidence type="ECO:0000256" key="1">
    <source>
        <dbReference type="ARBA" id="ARBA00001947"/>
    </source>
</evidence>
<protein>
    <submittedName>
        <fullName evidence="6">Creatinine amidohydrolase</fullName>
        <ecNumber evidence="6">3.5.2.10</ecNumber>
    </submittedName>
</protein>
<dbReference type="EMBL" id="CADCWF010000086">
    <property type="protein sequence ID" value="CAA9546882.1"/>
    <property type="molecule type" value="Genomic_DNA"/>
</dbReference>
<dbReference type="PANTHER" id="PTHR35005:SF1">
    <property type="entry name" value="2-AMINO-5-FORMYLAMINO-6-RIBOSYLAMINOPYRIMIDIN-4(3H)-ONE 5'-MONOPHOSPHATE DEFORMYLASE"/>
    <property type="match status" value="1"/>
</dbReference>
<comment type="similarity">
    <text evidence="5">Belongs to the creatininase superfamily.</text>
</comment>
<dbReference type="GO" id="GO:0009231">
    <property type="term" value="P:riboflavin biosynthetic process"/>
    <property type="evidence" value="ECO:0007669"/>
    <property type="project" value="TreeGrafter"/>
</dbReference>
<keyword evidence="2" id="KW-0479">Metal-binding</keyword>
<evidence type="ECO:0000256" key="4">
    <source>
        <dbReference type="ARBA" id="ARBA00022833"/>
    </source>
</evidence>
<organism evidence="6">
    <name type="scientific">uncultured Thermomicrobiales bacterium</name>
    <dbReference type="NCBI Taxonomy" id="1645740"/>
    <lineage>
        <taxon>Bacteria</taxon>
        <taxon>Pseudomonadati</taxon>
        <taxon>Thermomicrobiota</taxon>
        <taxon>Thermomicrobia</taxon>
        <taxon>Thermomicrobiales</taxon>
        <taxon>environmental samples</taxon>
    </lineage>
</organism>
<keyword evidence="3 6" id="KW-0378">Hydrolase</keyword>
<dbReference type="EC" id="3.5.2.10" evidence="6"/>
<name>A0A6J4UD28_9BACT</name>
<dbReference type="PANTHER" id="PTHR35005">
    <property type="entry name" value="3-DEHYDRO-SCYLLO-INOSOSE HYDROLASE"/>
    <property type="match status" value="1"/>
</dbReference>
<dbReference type="GO" id="GO:0046872">
    <property type="term" value="F:metal ion binding"/>
    <property type="evidence" value="ECO:0007669"/>
    <property type="project" value="UniProtKB-KW"/>
</dbReference>
<comment type="cofactor">
    <cofactor evidence="1">
        <name>Zn(2+)</name>
        <dbReference type="ChEBI" id="CHEBI:29105"/>
    </cofactor>
</comment>
<proteinExistence type="inferred from homology"/>
<reference evidence="6" key="1">
    <citation type="submission" date="2020-02" db="EMBL/GenBank/DDBJ databases">
        <authorList>
            <person name="Meier V. D."/>
        </authorList>
    </citation>
    <scope>NUCLEOTIDE SEQUENCE</scope>
    <source>
        <strain evidence="6">AVDCRST_MAG59</strain>
    </source>
</reference>
<evidence type="ECO:0000256" key="3">
    <source>
        <dbReference type="ARBA" id="ARBA00022801"/>
    </source>
</evidence>
<accession>A0A6J4UD28</accession>
<gene>
    <name evidence="6" type="ORF">AVDCRST_MAG59-1382</name>
</gene>
<dbReference type="InterPro" id="IPR024087">
    <property type="entry name" value="Creatininase-like_sf"/>
</dbReference>
<dbReference type="SUPFAM" id="SSF102215">
    <property type="entry name" value="Creatininase"/>
    <property type="match status" value="1"/>
</dbReference>
<dbReference type="Pfam" id="PF02633">
    <property type="entry name" value="Creatininase"/>
    <property type="match status" value="1"/>
</dbReference>